<dbReference type="GO" id="GO:0046872">
    <property type="term" value="F:metal ion binding"/>
    <property type="evidence" value="ECO:0007669"/>
    <property type="project" value="UniProtKB-UniRule"/>
</dbReference>
<dbReference type="SUPFAM" id="SSF56529">
    <property type="entry name" value="FAH"/>
    <property type="match status" value="1"/>
</dbReference>
<dbReference type="PANTHER" id="PTHR43069">
    <property type="entry name" value="FUMARYLACETOACETASE"/>
    <property type="match status" value="1"/>
</dbReference>
<dbReference type="InterPro" id="IPR036663">
    <property type="entry name" value="Fumarylacetoacetase_C_sf"/>
</dbReference>
<keyword evidence="8 13" id="KW-0828">Tyrosine catabolism</keyword>
<evidence type="ECO:0000256" key="12">
    <source>
        <dbReference type="PIRSR" id="PIRSR605959-3"/>
    </source>
</evidence>
<evidence type="ECO:0000313" key="17">
    <source>
        <dbReference type="Proteomes" id="UP000249829"/>
    </source>
</evidence>
<feature type="binding site" evidence="12">
    <location>
        <position position="228"/>
    </location>
    <ligand>
        <name>Mg(2+)</name>
        <dbReference type="ChEBI" id="CHEBI:18420"/>
    </ligand>
</feature>
<evidence type="ECO:0000256" key="8">
    <source>
        <dbReference type="ARBA" id="ARBA00022878"/>
    </source>
</evidence>
<comment type="cofactor">
    <cofactor evidence="13">
        <name>Mg(2+)</name>
        <dbReference type="ChEBI" id="CHEBI:18420"/>
    </cofactor>
    <cofactor evidence="13">
        <name>Ca(2+)</name>
        <dbReference type="ChEBI" id="CHEBI:29108"/>
    </cofactor>
</comment>
<dbReference type="InterPro" id="IPR036462">
    <property type="entry name" value="Fumarylacetoacetase_N_sf"/>
</dbReference>
<proteinExistence type="inferred from homology"/>
<evidence type="ECO:0000256" key="1">
    <source>
        <dbReference type="ARBA" id="ARBA00004782"/>
    </source>
</evidence>
<dbReference type="OMA" id="QGLEMNP"/>
<evidence type="ECO:0000256" key="10">
    <source>
        <dbReference type="PIRSR" id="PIRSR605959-1"/>
    </source>
</evidence>
<accession>A0A2V5GQX9</accession>
<evidence type="ECO:0000259" key="14">
    <source>
        <dbReference type="Pfam" id="PF01557"/>
    </source>
</evidence>
<keyword evidence="4 12" id="KW-0479">Metal-binding</keyword>
<feature type="binding site" evidence="12">
    <location>
        <position position="252"/>
    </location>
    <ligand>
        <name>Mg(2+)</name>
        <dbReference type="ChEBI" id="CHEBI:18420"/>
    </ligand>
</feature>
<evidence type="ECO:0000256" key="2">
    <source>
        <dbReference type="ARBA" id="ARBA00010211"/>
    </source>
</evidence>
<dbReference type="SUPFAM" id="SSF63433">
    <property type="entry name" value="Fumarylacetoacetate hydrolase, FAH, N-terminal domain"/>
    <property type="match status" value="1"/>
</dbReference>
<dbReference type="Pfam" id="PF09298">
    <property type="entry name" value="FAA_hydrolase_N"/>
    <property type="match status" value="1"/>
</dbReference>
<evidence type="ECO:0000259" key="15">
    <source>
        <dbReference type="Pfam" id="PF09298"/>
    </source>
</evidence>
<feature type="binding site" evidence="12">
    <location>
        <position position="248"/>
    </location>
    <ligand>
        <name>Mg(2+)</name>
        <dbReference type="ChEBI" id="CHEBI:18420"/>
    </ligand>
</feature>
<feature type="binding site" evidence="11">
    <location>
        <position position="235"/>
    </location>
    <ligand>
        <name>substrate</name>
    </ligand>
</feature>
<name>A0A2V5GQX9_ASPV1</name>
<dbReference type="Proteomes" id="UP000249829">
    <property type="component" value="Unassembled WGS sequence"/>
</dbReference>
<dbReference type="Gene3D" id="2.30.30.230">
    <property type="entry name" value="Fumarylacetoacetase, N-terminal domain"/>
    <property type="match status" value="1"/>
</dbReference>
<dbReference type="InterPro" id="IPR015377">
    <property type="entry name" value="Fumarylacetoacetase_N"/>
</dbReference>
<dbReference type="STRING" id="1450538.A0A2V5GQX9"/>
<dbReference type="GO" id="GO:0006572">
    <property type="term" value="P:L-tyrosine catabolic process"/>
    <property type="evidence" value="ECO:0007669"/>
    <property type="project" value="UniProtKB-UniRule"/>
</dbReference>
<organism evidence="16 17">
    <name type="scientific">Aspergillus violaceofuscus (strain CBS 115571)</name>
    <dbReference type="NCBI Taxonomy" id="1450538"/>
    <lineage>
        <taxon>Eukaryota</taxon>
        <taxon>Fungi</taxon>
        <taxon>Dikarya</taxon>
        <taxon>Ascomycota</taxon>
        <taxon>Pezizomycotina</taxon>
        <taxon>Eurotiomycetes</taxon>
        <taxon>Eurotiomycetidae</taxon>
        <taxon>Eurotiales</taxon>
        <taxon>Aspergillaceae</taxon>
        <taxon>Aspergillus</taxon>
    </lineage>
</organism>
<evidence type="ECO:0000256" key="9">
    <source>
        <dbReference type="ARBA" id="ARBA00023232"/>
    </source>
</evidence>
<feature type="active site" description="Proton acceptor" evidence="10">
    <location>
        <position position="126"/>
    </location>
</feature>
<dbReference type="PANTHER" id="PTHR43069:SF5">
    <property type="entry name" value="FUMARYLACETOACETASE"/>
    <property type="match status" value="1"/>
</dbReference>
<feature type="domain" description="Fumarylacetoacetase N-terminal" evidence="15">
    <location>
        <begin position="13"/>
        <end position="111"/>
    </location>
</feature>
<reference evidence="16 17" key="1">
    <citation type="submission" date="2018-02" db="EMBL/GenBank/DDBJ databases">
        <title>The genomes of Aspergillus section Nigri reveals drivers in fungal speciation.</title>
        <authorList>
            <consortium name="DOE Joint Genome Institute"/>
            <person name="Vesth T.C."/>
            <person name="Nybo J."/>
            <person name="Theobald S."/>
            <person name="Brandl J."/>
            <person name="Frisvad J.C."/>
            <person name="Nielsen K.F."/>
            <person name="Lyhne E.K."/>
            <person name="Kogle M.E."/>
            <person name="Kuo A."/>
            <person name="Riley R."/>
            <person name="Clum A."/>
            <person name="Nolan M."/>
            <person name="Lipzen A."/>
            <person name="Salamov A."/>
            <person name="Henrissat B."/>
            <person name="Wiebenga A."/>
            <person name="De vries R.P."/>
            <person name="Grigoriev I.V."/>
            <person name="Mortensen U.H."/>
            <person name="Andersen M.R."/>
            <person name="Baker S.E."/>
        </authorList>
    </citation>
    <scope>NUCLEOTIDE SEQUENCE [LARGE SCALE GENOMIC DNA]</scope>
    <source>
        <strain evidence="16 17">CBS 115571</strain>
    </source>
</reference>
<evidence type="ECO:0000256" key="4">
    <source>
        <dbReference type="ARBA" id="ARBA00022723"/>
    </source>
</evidence>
<dbReference type="GO" id="GO:0006559">
    <property type="term" value="P:L-phenylalanine catabolic process"/>
    <property type="evidence" value="ECO:0007669"/>
    <property type="project" value="UniProtKB-UniRule"/>
</dbReference>
<keyword evidence="7 12" id="KW-0460">Magnesium</keyword>
<dbReference type="AlphaFoldDB" id="A0A2V5GQX9"/>
<dbReference type="NCBIfam" id="TIGR01266">
    <property type="entry name" value="fum_ac_acetase"/>
    <property type="match status" value="1"/>
</dbReference>
<keyword evidence="6 12" id="KW-0106">Calcium</keyword>
<keyword evidence="9 13" id="KW-0585">Phenylalanine catabolism</keyword>
<feature type="binding site" evidence="12">
    <location>
        <position position="228"/>
    </location>
    <ligand>
        <name>Ca(2+)</name>
        <dbReference type="ChEBI" id="CHEBI:29108"/>
    </ligand>
</feature>
<feature type="binding site" evidence="11">
    <location>
        <position position="345"/>
    </location>
    <ligand>
        <name>substrate</name>
    </ligand>
</feature>
<dbReference type="EC" id="3.7.1.2" evidence="3 13"/>
<dbReference type="Gene3D" id="3.90.850.10">
    <property type="entry name" value="Fumarylacetoacetase-like, C-terminal domain"/>
    <property type="match status" value="1"/>
</dbReference>
<evidence type="ECO:0000256" key="3">
    <source>
        <dbReference type="ARBA" id="ARBA00012094"/>
    </source>
</evidence>
<feature type="binding site" evidence="12">
    <location>
        <position position="196"/>
    </location>
    <ligand>
        <name>Ca(2+)</name>
        <dbReference type="ChEBI" id="CHEBI:29108"/>
    </ligand>
</feature>
<evidence type="ECO:0000256" key="11">
    <source>
        <dbReference type="PIRSR" id="PIRSR605959-2"/>
    </source>
</evidence>
<feature type="binding site" evidence="12">
    <location>
        <position position="194"/>
    </location>
    <ligand>
        <name>Ca(2+)</name>
        <dbReference type="ChEBI" id="CHEBI:29108"/>
    </ligand>
</feature>
<evidence type="ECO:0000256" key="6">
    <source>
        <dbReference type="ARBA" id="ARBA00022837"/>
    </source>
</evidence>
<gene>
    <name evidence="16" type="ORF">BO99DRAFT_447925</name>
</gene>
<dbReference type="InterPro" id="IPR005959">
    <property type="entry name" value="Fumarylacetoacetase"/>
</dbReference>
<protein>
    <recommendedName>
        <fullName evidence="3 13">Fumarylacetoacetase</fullName>
        <ecNumber evidence="3 13">3.7.1.2</ecNumber>
    </recommendedName>
    <alternativeName>
        <fullName evidence="13">Fumarylacetoacetate hydrolase</fullName>
    </alternativeName>
</protein>
<feature type="binding site" evidence="12">
    <location>
        <position position="119"/>
    </location>
    <ligand>
        <name>Ca(2+)</name>
        <dbReference type="ChEBI" id="CHEBI:29108"/>
    </ligand>
</feature>
<evidence type="ECO:0000313" key="16">
    <source>
        <dbReference type="EMBL" id="PYI13071.1"/>
    </source>
</evidence>
<evidence type="ECO:0000256" key="5">
    <source>
        <dbReference type="ARBA" id="ARBA00022801"/>
    </source>
</evidence>
<dbReference type="GO" id="GO:1902000">
    <property type="term" value="P:homogentisate catabolic process"/>
    <property type="evidence" value="ECO:0007669"/>
    <property type="project" value="TreeGrafter"/>
</dbReference>
<dbReference type="UniPathway" id="UPA00139">
    <property type="reaction ID" value="UER00341"/>
</dbReference>
<evidence type="ECO:0000256" key="7">
    <source>
        <dbReference type="ARBA" id="ARBA00022842"/>
    </source>
</evidence>
<keyword evidence="17" id="KW-1185">Reference proteome</keyword>
<dbReference type="Pfam" id="PF01557">
    <property type="entry name" value="FAA_hydrolase"/>
    <property type="match status" value="1"/>
</dbReference>
<comment type="catalytic activity">
    <reaction evidence="13">
        <text>4-fumarylacetoacetate + H2O = acetoacetate + fumarate + H(+)</text>
        <dbReference type="Rhea" id="RHEA:10244"/>
        <dbReference type="ChEBI" id="CHEBI:13705"/>
        <dbReference type="ChEBI" id="CHEBI:15377"/>
        <dbReference type="ChEBI" id="CHEBI:15378"/>
        <dbReference type="ChEBI" id="CHEBI:18034"/>
        <dbReference type="ChEBI" id="CHEBI:29806"/>
        <dbReference type="EC" id="3.7.1.2"/>
    </reaction>
</comment>
<comment type="pathway">
    <text evidence="1 13">Amino-acid degradation; L-phenylalanine degradation; acetoacetate and fumarate from L-phenylalanine: step 6/6.</text>
</comment>
<dbReference type="EMBL" id="KZ825265">
    <property type="protein sequence ID" value="PYI13071.1"/>
    <property type="molecule type" value="Genomic_DNA"/>
</dbReference>
<comment type="similarity">
    <text evidence="2 13">Belongs to the FAH family.</text>
</comment>
<dbReference type="InterPro" id="IPR011234">
    <property type="entry name" value="Fumarylacetoacetase-like_C"/>
</dbReference>
<dbReference type="GO" id="GO:0004334">
    <property type="term" value="F:fumarylacetoacetase activity"/>
    <property type="evidence" value="ECO:0007669"/>
    <property type="project" value="UniProtKB-UniRule"/>
</dbReference>
<evidence type="ECO:0000256" key="13">
    <source>
        <dbReference type="RuleBase" id="RU366008"/>
    </source>
</evidence>
<sequence length="412" mass="44158">MASLDYSNHFSIKNLPYGVASSSTRAGPQCVTRLNNTVIFLDDLQRNGVFNSVTDIPSGIFEPSTLNDFAALPKTIHTQVRHALQVALQNGVEALPTGSTADISEVQMHLPVSIPAYTDFCSSKAHNINAGRAILGHESLPPCFYHIPIAYNGRASTITVSGTPIHRPWGHFVDRTVTTHKEVIYAPTRALDYELELGIVIGAPLPLGQGLTAKDAEAHIFGLVLLNDWSARDIQGFEMIPLGPLNGKNFGSTISPWIVTLEALEAFRTDGPEPQSASIPPYLQDSGAYNYDIQLKVELETASGGRMVLGETNAKELYWSLGQMCAQLTSTGCNLHTGEILGTGTVSGAAEGSYGCLLEVTKGGKVKAKLADDDERTYLVDKDVVIMTAWAGEGVGFGECTGQILPAKEVQA</sequence>
<feature type="domain" description="Fumarylacetoacetase-like C-terminal" evidence="14">
    <location>
        <begin position="118"/>
        <end position="401"/>
    </location>
</feature>
<keyword evidence="5 13" id="KW-0378">Hydrolase</keyword>